<dbReference type="AlphaFoldDB" id="A0A9N9NT22"/>
<evidence type="ECO:0000313" key="1">
    <source>
        <dbReference type="EMBL" id="CAG8757706.1"/>
    </source>
</evidence>
<feature type="non-terminal residue" evidence="1">
    <location>
        <position position="48"/>
    </location>
</feature>
<name>A0A9N9NT22_9GLOM</name>
<gene>
    <name evidence="1" type="ORF">FCALED_LOCUS16726</name>
</gene>
<accession>A0A9N9NT22</accession>
<dbReference type="EMBL" id="CAJVPQ010021164">
    <property type="protein sequence ID" value="CAG8757706.1"/>
    <property type="molecule type" value="Genomic_DNA"/>
</dbReference>
<evidence type="ECO:0000313" key="2">
    <source>
        <dbReference type="Proteomes" id="UP000789570"/>
    </source>
</evidence>
<proteinExistence type="predicted"/>
<keyword evidence="2" id="KW-1185">Reference proteome</keyword>
<organism evidence="1 2">
    <name type="scientific">Funneliformis caledonium</name>
    <dbReference type="NCBI Taxonomy" id="1117310"/>
    <lineage>
        <taxon>Eukaryota</taxon>
        <taxon>Fungi</taxon>
        <taxon>Fungi incertae sedis</taxon>
        <taxon>Mucoromycota</taxon>
        <taxon>Glomeromycotina</taxon>
        <taxon>Glomeromycetes</taxon>
        <taxon>Glomerales</taxon>
        <taxon>Glomeraceae</taxon>
        <taxon>Funneliformis</taxon>
    </lineage>
</organism>
<protein>
    <submittedName>
        <fullName evidence="1">11934_t:CDS:1</fullName>
    </submittedName>
</protein>
<dbReference type="Proteomes" id="UP000789570">
    <property type="component" value="Unassembled WGS sequence"/>
</dbReference>
<feature type="non-terminal residue" evidence="1">
    <location>
        <position position="1"/>
    </location>
</feature>
<sequence length="48" mass="5961">NYKKHEIFYEMMNGNLQSFIDEILKYHESKALRSYQEYNENIFHMAIE</sequence>
<reference evidence="1" key="1">
    <citation type="submission" date="2021-06" db="EMBL/GenBank/DDBJ databases">
        <authorList>
            <person name="Kallberg Y."/>
            <person name="Tangrot J."/>
            <person name="Rosling A."/>
        </authorList>
    </citation>
    <scope>NUCLEOTIDE SEQUENCE</scope>
    <source>
        <strain evidence="1">UK204</strain>
    </source>
</reference>
<comment type="caution">
    <text evidence="1">The sequence shown here is derived from an EMBL/GenBank/DDBJ whole genome shotgun (WGS) entry which is preliminary data.</text>
</comment>